<dbReference type="RefSeq" id="WP_086889456.1">
    <property type="nucleotide sequence ID" value="NZ_CP019893.1"/>
</dbReference>
<evidence type="ECO:0000313" key="6">
    <source>
        <dbReference type="Proteomes" id="UP000250088"/>
    </source>
</evidence>
<evidence type="ECO:0000313" key="5">
    <source>
        <dbReference type="EMBL" id="ARS91089.1"/>
    </source>
</evidence>
<dbReference type="EMBL" id="CP019893">
    <property type="protein sequence ID" value="ARS91089.1"/>
    <property type="molecule type" value="Genomic_DNA"/>
</dbReference>
<dbReference type="OrthoDB" id="44250at2157"/>
<keyword evidence="3 5" id="KW-0067">ATP-binding</keyword>
<dbReference type="GO" id="GO:0042941">
    <property type="term" value="P:D-alanine transmembrane transport"/>
    <property type="evidence" value="ECO:0007669"/>
    <property type="project" value="TreeGrafter"/>
</dbReference>
<dbReference type="InterPro" id="IPR027417">
    <property type="entry name" value="P-loop_NTPase"/>
</dbReference>
<dbReference type="SMART" id="SM00382">
    <property type="entry name" value="AAA"/>
    <property type="match status" value="1"/>
</dbReference>
<dbReference type="GO" id="GO:1903805">
    <property type="term" value="P:L-valine import across plasma membrane"/>
    <property type="evidence" value="ECO:0007669"/>
    <property type="project" value="TreeGrafter"/>
</dbReference>
<evidence type="ECO:0000256" key="2">
    <source>
        <dbReference type="ARBA" id="ARBA00022741"/>
    </source>
</evidence>
<dbReference type="GO" id="GO:1903806">
    <property type="term" value="P:L-isoleucine import across plasma membrane"/>
    <property type="evidence" value="ECO:0007669"/>
    <property type="project" value="TreeGrafter"/>
</dbReference>
<dbReference type="CDD" id="cd03219">
    <property type="entry name" value="ABC_Mj1267_LivG_branched"/>
    <property type="match status" value="1"/>
</dbReference>
<keyword evidence="2" id="KW-0547">Nucleotide-binding</keyword>
<accession>A0A2Z2HUZ1</accession>
<dbReference type="Proteomes" id="UP000250088">
    <property type="component" value="Chromosome"/>
</dbReference>
<dbReference type="KEGG" id="naj:B1756_16020"/>
<dbReference type="GO" id="GO:0005524">
    <property type="term" value="F:ATP binding"/>
    <property type="evidence" value="ECO:0007669"/>
    <property type="project" value="UniProtKB-KW"/>
</dbReference>
<gene>
    <name evidence="5" type="ORF">B1756_16020</name>
</gene>
<evidence type="ECO:0000256" key="1">
    <source>
        <dbReference type="ARBA" id="ARBA00022448"/>
    </source>
</evidence>
<dbReference type="PROSITE" id="PS50893">
    <property type="entry name" value="ABC_TRANSPORTER_2"/>
    <property type="match status" value="1"/>
</dbReference>
<dbReference type="Pfam" id="PF00005">
    <property type="entry name" value="ABC_tran"/>
    <property type="match status" value="1"/>
</dbReference>
<dbReference type="PANTHER" id="PTHR45772">
    <property type="entry name" value="CONSERVED COMPONENT OF ABC TRANSPORTER FOR NATURAL AMINO ACIDS-RELATED"/>
    <property type="match status" value="1"/>
</dbReference>
<dbReference type="InterPro" id="IPR003439">
    <property type="entry name" value="ABC_transporter-like_ATP-bd"/>
</dbReference>
<dbReference type="PANTHER" id="PTHR45772:SF7">
    <property type="entry name" value="AMINO ACID ABC TRANSPORTER ATP-BINDING PROTEIN"/>
    <property type="match status" value="1"/>
</dbReference>
<dbReference type="GO" id="GO:0005886">
    <property type="term" value="C:plasma membrane"/>
    <property type="evidence" value="ECO:0007669"/>
    <property type="project" value="TreeGrafter"/>
</dbReference>
<dbReference type="Pfam" id="PF12399">
    <property type="entry name" value="BCA_ABC_TP_C"/>
    <property type="match status" value="1"/>
</dbReference>
<evidence type="ECO:0000259" key="4">
    <source>
        <dbReference type="PROSITE" id="PS50893"/>
    </source>
</evidence>
<name>A0A2Z2HUZ1_9EURY</name>
<organism evidence="5 6">
    <name type="scientific">Natrarchaeobaculum aegyptiacum</name>
    <dbReference type="NCBI Taxonomy" id="745377"/>
    <lineage>
        <taxon>Archaea</taxon>
        <taxon>Methanobacteriati</taxon>
        <taxon>Methanobacteriota</taxon>
        <taxon>Stenosarchaea group</taxon>
        <taxon>Halobacteria</taxon>
        <taxon>Halobacteriales</taxon>
        <taxon>Natrialbaceae</taxon>
        <taxon>Natrarchaeobaculum</taxon>
    </lineage>
</organism>
<sequence>MLRATGVTKAFGGLVAVDDVSFEIDDEEVVGLIGPNGAGKTTLFNAITGVYPPTEGEIYLNGTEITGMKPHEISRTGVARTFQTARTFNESTVLENVVVGGIFGNGDSRSAAEERARQNLAFVGLDDAIDEEVGALNLADRKLLELARALTTEPEFVLVDEIGSGLTPAELETLTDTLLRIRSERGISVFWIEHIMDAIMGSTDRIIVLNQGEKIADGTPEEVQQNQQVEEAYLGGVEV</sequence>
<dbReference type="InterPro" id="IPR032823">
    <property type="entry name" value="BCA_ABC_TP_C"/>
</dbReference>
<dbReference type="Gene3D" id="3.40.50.300">
    <property type="entry name" value="P-loop containing nucleotide triphosphate hydrolases"/>
    <property type="match status" value="1"/>
</dbReference>
<dbReference type="SUPFAM" id="SSF52540">
    <property type="entry name" value="P-loop containing nucleoside triphosphate hydrolases"/>
    <property type="match status" value="1"/>
</dbReference>
<dbReference type="GO" id="GO:0016887">
    <property type="term" value="F:ATP hydrolysis activity"/>
    <property type="evidence" value="ECO:0007669"/>
    <property type="project" value="InterPro"/>
</dbReference>
<dbReference type="AlphaFoldDB" id="A0A2Z2HUZ1"/>
<feature type="domain" description="ABC transporter" evidence="4">
    <location>
        <begin position="2"/>
        <end position="236"/>
    </location>
</feature>
<dbReference type="GeneID" id="32895611"/>
<protein>
    <submittedName>
        <fullName evidence="5">ABC transporter ATP-binding protein</fullName>
    </submittedName>
</protein>
<dbReference type="GO" id="GO:0015808">
    <property type="term" value="P:L-alanine transport"/>
    <property type="evidence" value="ECO:0007669"/>
    <property type="project" value="TreeGrafter"/>
</dbReference>
<dbReference type="InterPro" id="IPR003593">
    <property type="entry name" value="AAA+_ATPase"/>
</dbReference>
<dbReference type="InterPro" id="IPR051120">
    <property type="entry name" value="ABC_AA/LPS_Transport"/>
</dbReference>
<proteinExistence type="predicted"/>
<dbReference type="GO" id="GO:0015188">
    <property type="term" value="F:L-isoleucine transmembrane transporter activity"/>
    <property type="evidence" value="ECO:0007669"/>
    <property type="project" value="TreeGrafter"/>
</dbReference>
<dbReference type="GO" id="GO:0015192">
    <property type="term" value="F:L-phenylalanine transmembrane transporter activity"/>
    <property type="evidence" value="ECO:0007669"/>
    <property type="project" value="TreeGrafter"/>
</dbReference>
<dbReference type="GO" id="GO:0005304">
    <property type="term" value="F:L-valine transmembrane transporter activity"/>
    <property type="evidence" value="ECO:0007669"/>
    <property type="project" value="TreeGrafter"/>
</dbReference>
<keyword evidence="6" id="KW-1185">Reference proteome</keyword>
<reference evidence="6" key="1">
    <citation type="submission" date="2017-02" db="EMBL/GenBank/DDBJ databases">
        <title>Natronthermophilus aegyptiacus gen. nov.,sp. nov., an aerobic, extremely halophilic alkalithermophilic archaeon isolated from the athalassohaline Wadi An Natrun, Egypt.</title>
        <authorList>
            <person name="Zhao B."/>
        </authorList>
    </citation>
    <scope>NUCLEOTIDE SEQUENCE [LARGE SCALE GENOMIC DNA]</scope>
    <source>
        <strain evidence="6">JW/NM-HA 15</strain>
    </source>
</reference>
<evidence type="ECO:0000256" key="3">
    <source>
        <dbReference type="ARBA" id="ARBA00022840"/>
    </source>
</evidence>
<keyword evidence="1" id="KW-0813">Transport</keyword>